<comment type="caution">
    <text evidence="8">The sequence shown here is derived from an EMBL/GenBank/DDBJ whole genome shotgun (WGS) entry which is preliminary data.</text>
</comment>
<dbReference type="RefSeq" id="WP_345505334.1">
    <property type="nucleotide sequence ID" value="NZ_BAABLO010000013.1"/>
</dbReference>
<evidence type="ECO:0000313" key="9">
    <source>
        <dbReference type="Proteomes" id="UP001500556"/>
    </source>
</evidence>
<comment type="similarity">
    <text evidence="2">Belongs to the glycosyltransferase 2 family.</text>
</comment>
<dbReference type="SUPFAM" id="SSF53448">
    <property type="entry name" value="Nucleotide-diphospho-sugar transferases"/>
    <property type="match status" value="1"/>
</dbReference>
<reference evidence="9" key="1">
    <citation type="journal article" date="2019" name="Int. J. Syst. Evol. Microbiol.">
        <title>The Global Catalogue of Microorganisms (GCM) 10K type strain sequencing project: providing services to taxonomists for standard genome sequencing and annotation.</title>
        <authorList>
            <consortium name="The Broad Institute Genomics Platform"/>
            <consortium name="The Broad Institute Genome Sequencing Center for Infectious Disease"/>
            <person name="Wu L."/>
            <person name="Ma J."/>
        </authorList>
    </citation>
    <scope>NUCLEOTIDE SEQUENCE [LARGE SCALE GENOMIC DNA]</scope>
    <source>
        <strain evidence="9">JCM 18961</strain>
    </source>
</reference>
<dbReference type="Gene3D" id="3.90.550.60">
    <property type="match status" value="1"/>
</dbReference>
<evidence type="ECO:0000256" key="2">
    <source>
        <dbReference type="ARBA" id="ARBA00006739"/>
    </source>
</evidence>
<keyword evidence="4" id="KW-0808">Transferase</keyword>
<dbReference type="PANTHER" id="PTHR43179">
    <property type="entry name" value="RHAMNOSYLTRANSFERASE WBBL"/>
    <property type="match status" value="1"/>
</dbReference>
<feature type="region of interest" description="Disordered" evidence="5">
    <location>
        <begin position="500"/>
        <end position="533"/>
    </location>
</feature>
<dbReference type="Pfam" id="PF13641">
    <property type="entry name" value="Glyco_tranf_2_3"/>
    <property type="match status" value="1"/>
</dbReference>
<dbReference type="Pfam" id="PF17994">
    <property type="entry name" value="Glft2_N"/>
    <property type="match status" value="1"/>
</dbReference>
<evidence type="ECO:0000259" key="6">
    <source>
        <dbReference type="Pfam" id="PF17994"/>
    </source>
</evidence>
<keyword evidence="9" id="KW-1185">Reference proteome</keyword>
<dbReference type="InterPro" id="IPR045699">
    <property type="entry name" value="GlfT2_C"/>
</dbReference>
<name>A0ABP8YLS8_9MICO</name>
<feature type="domain" description="Galactofuranosyltransferase-2 C-terminal" evidence="7">
    <location>
        <begin position="444"/>
        <end position="641"/>
    </location>
</feature>
<evidence type="ECO:0000256" key="1">
    <source>
        <dbReference type="ARBA" id="ARBA00004776"/>
    </source>
</evidence>
<organism evidence="8 9">
    <name type="scientific">Pedococcus ginsenosidimutans</name>
    <dbReference type="NCBI Taxonomy" id="490570"/>
    <lineage>
        <taxon>Bacteria</taxon>
        <taxon>Bacillati</taxon>
        <taxon>Actinomycetota</taxon>
        <taxon>Actinomycetes</taxon>
        <taxon>Micrococcales</taxon>
        <taxon>Intrasporangiaceae</taxon>
        <taxon>Pedococcus</taxon>
    </lineage>
</organism>
<protein>
    <submittedName>
        <fullName evidence="8">Glycosyltransferase</fullName>
    </submittedName>
</protein>
<gene>
    <name evidence="8" type="ORF">GCM10025782_36890</name>
</gene>
<feature type="domain" description="Galactofuranosyltransferase GlfT2 N-terminal" evidence="6">
    <location>
        <begin position="48"/>
        <end position="162"/>
    </location>
</feature>
<dbReference type="Pfam" id="PF19320">
    <property type="entry name" value="GlfT2_domain3"/>
    <property type="match status" value="1"/>
</dbReference>
<dbReference type="Proteomes" id="UP001500556">
    <property type="component" value="Unassembled WGS sequence"/>
</dbReference>
<evidence type="ECO:0000256" key="4">
    <source>
        <dbReference type="ARBA" id="ARBA00022679"/>
    </source>
</evidence>
<accession>A0ABP8YLS8</accession>
<keyword evidence="3" id="KW-0328">Glycosyltransferase</keyword>
<evidence type="ECO:0000259" key="7">
    <source>
        <dbReference type="Pfam" id="PF19320"/>
    </source>
</evidence>
<sequence>MNGSERVLARVVFPTDGDLDVLPLYVDGQQVPVAVEEGTTVLPVPYDQNPDQVLGRRSYRIGHGERVSFATYFNAFPAGYWRRWTSLASIRLRVRTTGPGTLVVYRSSARGTTARVTSRHLDSSAEELVPLPLDTFADGGWYWFDLVAGPGELVLDRAEWLAGEAVAGAQPARQGTVTVGITTFNRPVYCTALLAQLGGAEELREVVDEVVVVDQGTKAVRADSGFPTAATALGPRLRVLEQANLGGSGGFARAMMETLDVGVSDHVLLLDDDVVCEPEGIARAVAFADHARTPTVVGGHMFSMYERSVLHAWAERVLPWQFRWSPAAATRHDHDLSTSNLRSTPWLHRRSAADYNGWWMCLVPTAVLRDVGLSLPVFIKWDDAEFGLRAREAGYPTVSLPGAAVWHVPWTDKDDSVDWQAYFHARNRFVTALLHSPFEHGGRMVRESLAIQLKHLVAMQYSAADLREQALLDVLAGPAALHEQLPTKLGEVRARRARFEDARVATDPDQLAPVRPGRPRKRDQRAEQPRDRVGRLVAAARGVARQLTPVPESARLAPDREVSSADAGWWTLSGLDSALVSTTDGTGASWHRRDRRHVIAATRRATLVHQRLLRDWPRLAAEYRAALPDLVGVDAWRKTLDQPLPGDRVP</sequence>
<dbReference type="InterPro" id="IPR029044">
    <property type="entry name" value="Nucleotide-diphossugar_trans"/>
</dbReference>
<dbReference type="PANTHER" id="PTHR43179:SF12">
    <property type="entry name" value="GALACTOFURANOSYLTRANSFERASE GLFT2"/>
    <property type="match status" value="1"/>
</dbReference>
<comment type="pathway">
    <text evidence="1">Cell wall biogenesis; cell wall polysaccharide biosynthesis.</text>
</comment>
<feature type="compositionally biased region" description="Basic and acidic residues" evidence="5">
    <location>
        <begin position="524"/>
        <end position="533"/>
    </location>
</feature>
<dbReference type="EMBL" id="BAABLO010000013">
    <property type="protein sequence ID" value="GAA4733943.1"/>
    <property type="molecule type" value="Genomic_DNA"/>
</dbReference>
<evidence type="ECO:0000313" key="8">
    <source>
        <dbReference type="EMBL" id="GAA4733943.1"/>
    </source>
</evidence>
<evidence type="ECO:0000256" key="5">
    <source>
        <dbReference type="SAM" id="MobiDB-lite"/>
    </source>
</evidence>
<proteinExistence type="inferred from homology"/>
<evidence type="ECO:0000256" key="3">
    <source>
        <dbReference type="ARBA" id="ARBA00022676"/>
    </source>
</evidence>
<dbReference type="InterPro" id="IPR040492">
    <property type="entry name" value="GlfT2_N"/>
</dbReference>